<protein>
    <submittedName>
        <fullName evidence="1">Uncharacterized protein</fullName>
    </submittedName>
</protein>
<sequence length="727" mass="81412">MYSRSGLLKPGPVQQQSAENGTTAYNRPQAQPPPVAQQLPNGPQNLARQPQYAQQMLKAQTMLSQQQQQVHQYGYGAGTQFQPHQGSQASYLQPQQSAAATATANQRRHLSSPFPAAHGPGTPGTPTGASGASPSRGLLAGVSNGRDDNSMTIYCMTPPPDLQPLLKDNPDAGYPDFFPWTGTHAEDSLTESYIQHGFEDKPFLPNETGSARQALQPSLHNQPSLAALSTFMVNAIYKRHELNKIMSPTTYKPPPRVTLTDHKREAWLRDLASASVPLRRLSRTIPHGVRNRVLVEQCCNKAVPIHRAVWFARCVGANELRGLKRKGTHTSISDAETQWVREWTIQLSAFIEKVISSCGQSSDAANKQMAPIPKWSARMDYVIRFASHLYSEDLIDRNFFLDWTITQFEKSSPERIPIALLLVRMFWSDIITHPVRARKLAGVLLDHMKTVSGESQTSKAEVYQQLLHKLSTCVYDLSCASSDAFLMPENWPAIRPVLQRALAMISIDNRGTEKVFESIALANMRLAHEQSLLSLSGDMTQNSEEQHRERLLMVLRNATTPYDVDQTSDELLIAVSLPRAGYDGNDYHVLVQVLCEWAVCDLPGQTERIDLVTSVLKKWVSLGKPVFDSLFALFDGCLDIKSVDLDSFKILLTQLLDKQVFAAEYYIRKVIARGIFLLPDLKDKFRCHGFILAHLPLDEYPKSLQNQRDILLRNIPREELVPKENCT</sequence>
<comment type="caution">
    <text evidence="1">The sequence shown here is derived from an EMBL/GenBank/DDBJ whole genome shotgun (WGS) entry which is preliminary data.</text>
</comment>
<gene>
    <name evidence="1" type="ORF">V1525DRAFT_199551</name>
</gene>
<keyword evidence="2" id="KW-1185">Reference proteome</keyword>
<evidence type="ECO:0000313" key="2">
    <source>
        <dbReference type="Proteomes" id="UP001433508"/>
    </source>
</evidence>
<name>A0ACC3SYZ4_LIPKO</name>
<accession>A0ACC3SYZ4</accession>
<evidence type="ECO:0000313" key="1">
    <source>
        <dbReference type="EMBL" id="KAK9236625.1"/>
    </source>
</evidence>
<organism evidence="1 2">
    <name type="scientific">Lipomyces kononenkoae</name>
    <name type="common">Yeast</name>
    <dbReference type="NCBI Taxonomy" id="34357"/>
    <lineage>
        <taxon>Eukaryota</taxon>
        <taxon>Fungi</taxon>
        <taxon>Dikarya</taxon>
        <taxon>Ascomycota</taxon>
        <taxon>Saccharomycotina</taxon>
        <taxon>Lipomycetes</taxon>
        <taxon>Lipomycetales</taxon>
        <taxon>Lipomycetaceae</taxon>
        <taxon>Lipomyces</taxon>
    </lineage>
</organism>
<proteinExistence type="predicted"/>
<reference evidence="2" key="1">
    <citation type="journal article" date="2024" name="Front. Bioeng. Biotechnol.">
        <title>Genome-scale model development and genomic sequencing of the oleaginous clade Lipomyces.</title>
        <authorList>
            <person name="Czajka J.J."/>
            <person name="Han Y."/>
            <person name="Kim J."/>
            <person name="Mondo S.J."/>
            <person name="Hofstad B.A."/>
            <person name="Robles A."/>
            <person name="Haridas S."/>
            <person name="Riley R."/>
            <person name="LaButti K."/>
            <person name="Pangilinan J."/>
            <person name="Andreopoulos W."/>
            <person name="Lipzen A."/>
            <person name="Yan J."/>
            <person name="Wang M."/>
            <person name="Ng V."/>
            <person name="Grigoriev I.V."/>
            <person name="Spatafora J.W."/>
            <person name="Magnuson J.K."/>
            <person name="Baker S.E."/>
            <person name="Pomraning K.R."/>
        </authorList>
    </citation>
    <scope>NUCLEOTIDE SEQUENCE [LARGE SCALE GENOMIC DNA]</scope>
    <source>
        <strain evidence="2">CBS 7786</strain>
    </source>
</reference>
<dbReference type="Proteomes" id="UP001433508">
    <property type="component" value="Unassembled WGS sequence"/>
</dbReference>
<dbReference type="EMBL" id="MU971383">
    <property type="protein sequence ID" value="KAK9236625.1"/>
    <property type="molecule type" value="Genomic_DNA"/>
</dbReference>